<gene>
    <name evidence="4" type="ORF">EDC64_11747</name>
</gene>
<dbReference type="InterPro" id="IPR000825">
    <property type="entry name" value="SUF_FeS_clus_asmbl_SufBD_core"/>
</dbReference>
<proteinExistence type="inferred from homology"/>
<protein>
    <submittedName>
        <fullName evidence="4">Iron-regulated ABC transporter permease protein SufD</fullName>
    </submittedName>
</protein>
<dbReference type="AlphaFoldDB" id="A0A4R3LMY6"/>
<keyword evidence="5" id="KW-1185">Reference proteome</keyword>
<dbReference type="Proteomes" id="UP000294664">
    <property type="component" value="Unassembled WGS sequence"/>
</dbReference>
<dbReference type="InterPro" id="IPR011542">
    <property type="entry name" value="SUF_FeS_clus_asmbl_SufD"/>
</dbReference>
<sequence>MNAIPAIRTKAEQDLGAVFASAGPRLPGGRRIAAARAAAFQAFAAAGLPHRRLEAWKYTDLRRLMRDAKPLAAAPDAVARAQAGQATGLFSGLGFRRLLVVDGVFVADQSDLSDLEPGLEIRAMRDLLAADVADLAPGPGSVVPEGEPMLALNAALAGDGVQIRLAPGTRLARPIHLAFRVTAGVPAAMFTRSAFEIGAGGSATLLETFEGPDGSDYQVNAVLDLRVGDDARLDHVRLIGEGDAALHVGTAVAEIGARAAVNAVSLTCGGGLVRSQAFVTLAGADTRAAMSGASLLGGRQHADTTLVIAHAAPGSESRETFKAVVDGAARSAFQGRITVRQAAQQTDARMMARALLLSEAAEAHSKPELEIFADDVQCGHGATVGALDEQLKFYLMARGIPAPEAEALLIQAFVGEVIDAVADDGIREALTKATAAWLRARG</sequence>
<dbReference type="GO" id="GO:0016226">
    <property type="term" value="P:iron-sulfur cluster assembly"/>
    <property type="evidence" value="ECO:0007669"/>
    <property type="project" value="InterPro"/>
</dbReference>
<evidence type="ECO:0000259" key="2">
    <source>
        <dbReference type="Pfam" id="PF01458"/>
    </source>
</evidence>
<accession>A0A4R3LMY6</accession>
<dbReference type="Pfam" id="PF19295">
    <property type="entry name" value="SufBD_N"/>
    <property type="match status" value="1"/>
</dbReference>
<evidence type="ECO:0000259" key="3">
    <source>
        <dbReference type="Pfam" id="PF19295"/>
    </source>
</evidence>
<feature type="domain" description="SUF system FeS cluster assembly SufBD core" evidence="2">
    <location>
        <begin position="187"/>
        <end position="413"/>
    </location>
</feature>
<dbReference type="PANTHER" id="PTHR43575:SF1">
    <property type="entry name" value="PROTEIN ABCI7, CHLOROPLASTIC"/>
    <property type="match status" value="1"/>
</dbReference>
<evidence type="ECO:0000313" key="4">
    <source>
        <dbReference type="EMBL" id="TCT01694.1"/>
    </source>
</evidence>
<organism evidence="4 5">
    <name type="scientific">Aquabacter spiritensis</name>
    <dbReference type="NCBI Taxonomy" id="933073"/>
    <lineage>
        <taxon>Bacteria</taxon>
        <taxon>Pseudomonadati</taxon>
        <taxon>Pseudomonadota</taxon>
        <taxon>Alphaproteobacteria</taxon>
        <taxon>Hyphomicrobiales</taxon>
        <taxon>Xanthobacteraceae</taxon>
        <taxon>Aquabacter</taxon>
    </lineage>
</organism>
<name>A0A4R3LMY6_9HYPH</name>
<dbReference type="OrthoDB" id="9768262at2"/>
<dbReference type="RefSeq" id="WP_132035075.1">
    <property type="nucleotide sequence ID" value="NZ_SMAI01000017.1"/>
</dbReference>
<feature type="domain" description="SUF system FeS cluster assembly SufBD N-terminal" evidence="3">
    <location>
        <begin position="32"/>
        <end position="176"/>
    </location>
</feature>
<dbReference type="NCBIfam" id="TIGR01981">
    <property type="entry name" value="sufD"/>
    <property type="match status" value="1"/>
</dbReference>
<dbReference type="InterPro" id="IPR055346">
    <property type="entry name" value="Fe-S_cluster_assembly_SufBD"/>
</dbReference>
<dbReference type="EMBL" id="SMAI01000017">
    <property type="protein sequence ID" value="TCT01694.1"/>
    <property type="molecule type" value="Genomic_DNA"/>
</dbReference>
<evidence type="ECO:0000313" key="5">
    <source>
        <dbReference type="Proteomes" id="UP000294664"/>
    </source>
</evidence>
<dbReference type="SUPFAM" id="SSF101960">
    <property type="entry name" value="Stabilizer of iron transporter SufD"/>
    <property type="match status" value="1"/>
</dbReference>
<dbReference type="Pfam" id="PF01458">
    <property type="entry name" value="SUFBD_core"/>
    <property type="match status" value="1"/>
</dbReference>
<reference evidence="4 5" key="1">
    <citation type="submission" date="2019-03" db="EMBL/GenBank/DDBJ databases">
        <title>Genomic Encyclopedia of Type Strains, Phase IV (KMG-IV): sequencing the most valuable type-strain genomes for metagenomic binning, comparative biology and taxonomic classification.</title>
        <authorList>
            <person name="Goeker M."/>
        </authorList>
    </citation>
    <scope>NUCLEOTIDE SEQUENCE [LARGE SCALE GENOMIC DNA]</scope>
    <source>
        <strain evidence="4 5">DSM 9035</strain>
    </source>
</reference>
<evidence type="ECO:0000256" key="1">
    <source>
        <dbReference type="ARBA" id="ARBA00043967"/>
    </source>
</evidence>
<dbReference type="InterPro" id="IPR037284">
    <property type="entry name" value="SUF_FeS_clus_asmbl_SufBD_sf"/>
</dbReference>
<comment type="caution">
    <text evidence="4">The sequence shown here is derived from an EMBL/GenBank/DDBJ whole genome shotgun (WGS) entry which is preliminary data.</text>
</comment>
<comment type="similarity">
    <text evidence="1">Belongs to the iron-sulfur cluster assembly SufBD family.</text>
</comment>
<dbReference type="InterPro" id="IPR045595">
    <property type="entry name" value="SufBD_N"/>
</dbReference>
<dbReference type="PANTHER" id="PTHR43575">
    <property type="entry name" value="PROTEIN ABCI7, CHLOROPLASTIC"/>
    <property type="match status" value="1"/>
</dbReference>